<accession>A0A1L9RX04</accession>
<evidence type="ECO:0000313" key="3">
    <source>
        <dbReference type="Proteomes" id="UP000184383"/>
    </source>
</evidence>
<dbReference type="AlphaFoldDB" id="A0A1L9RX04"/>
<keyword evidence="3" id="KW-1185">Reference proteome</keyword>
<evidence type="ECO:0000256" key="1">
    <source>
        <dbReference type="SAM" id="Phobius"/>
    </source>
</evidence>
<sequence>MRRWLLLVNSSVSPSPSLFLFFPLCLNIYYHYENYYFLYSVADYPTSFFRLFLSFLFVFLPFPFCQSLPPSPSSSSPFSFWLTISFSLSLFPPLPPPAPLPSPLSLLLISPPGLREPFSVAAVLPAPLLLPPPSSHPPGLAYVIGWTPPETDHFHHKSSISLGHSRTCSSASGWEGQITRTFLPHSFSHSLFYLTTLPFAYTLSHYFLFFHFFFFLFFFFSFCF</sequence>
<dbReference type="RefSeq" id="XP_040693063.1">
    <property type="nucleotide sequence ID" value="XM_040834627.1"/>
</dbReference>
<keyword evidence="1" id="KW-0472">Membrane</keyword>
<protein>
    <submittedName>
        <fullName evidence="2">Uncharacterized protein</fullName>
    </submittedName>
</protein>
<organism evidence="2 3">
    <name type="scientific">Aspergillus wentii DTO 134E9</name>
    <dbReference type="NCBI Taxonomy" id="1073089"/>
    <lineage>
        <taxon>Eukaryota</taxon>
        <taxon>Fungi</taxon>
        <taxon>Dikarya</taxon>
        <taxon>Ascomycota</taxon>
        <taxon>Pezizomycotina</taxon>
        <taxon>Eurotiomycetes</taxon>
        <taxon>Eurotiomycetidae</taxon>
        <taxon>Eurotiales</taxon>
        <taxon>Aspergillaceae</taxon>
        <taxon>Aspergillus</taxon>
        <taxon>Aspergillus subgen. Cremei</taxon>
    </lineage>
</organism>
<feature type="transmembrane region" description="Helical" evidence="1">
    <location>
        <begin position="44"/>
        <end position="65"/>
    </location>
</feature>
<feature type="transmembrane region" description="Helical" evidence="1">
    <location>
        <begin position="203"/>
        <end position="223"/>
    </location>
</feature>
<evidence type="ECO:0000313" key="2">
    <source>
        <dbReference type="EMBL" id="OJJ39387.1"/>
    </source>
</evidence>
<keyword evidence="1" id="KW-0812">Transmembrane</keyword>
<dbReference type="EMBL" id="KV878210">
    <property type="protein sequence ID" value="OJJ39387.1"/>
    <property type="molecule type" value="Genomic_DNA"/>
</dbReference>
<dbReference type="Proteomes" id="UP000184383">
    <property type="component" value="Unassembled WGS sequence"/>
</dbReference>
<name>A0A1L9RX04_ASPWE</name>
<dbReference type="VEuPathDB" id="FungiDB:ASPWEDRAFT_371976"/>
<feature type="transmembrane region" description="Helical" evidence="1">
    <location>
        <begin position="12"/>
        <end position="32"/>
    </location>
</feature>
<proteinExistence type="predicted"/>
<keyword evidence="1" id="KW-1133">Transmembrane helix</keyword>
<dbReference type="GeneID" id="63750475"/>
<reference evidence="3" key="1">
    <citation type="journal article" date="2017" name="Genome Biol.">
        <title>Comparative genomics reveals high biological diversity and specific adaptations in the industrially and medically important fungal genus Aspergillus.</title>
        <authorList>
            <person name="de Vries R.P."/>
            <person name="Riley R."/>
            <person name="Wiebenga A."/>
            <person name="Aguilar-Osorio G."/>
            <person name="Amillis S."/>
            <person name="Uchima C.A."/>
            <person name="Anderluh G."/>
            <person name="Asadollahi M."/>
            <person name="Askin M."/>
            <person name="Barry K."/>
            <person name="Battaglia E."/>
            <person name="Bayram O."/>
            <person name="Benocci T."/>
            <person name="Braus-Stromeyer S.A."/>
            <person name="Caldana C."/>
            <person name="Canovas D."/>
            <person name="Cerqueira G.C."/>
            <person name="Chen F."/>
            <person name="Chen W."/>
            <person name="Choi C."/>
            <person name="Clum A."/>
            <person name="Dos Santos R.A."/>
            <person name="Damasio A.R."/>
            <person name="Diallinas G."/>
            <person name="Emri T."/>
            <person name="Fekete E."/>
            <person name="Flipphi M."/>
            <person name="Freyberg S."/>
            <person name="Gallo A."/>
            <person name="Gournas C."/>
            <person name="Habgood R."/>
            <person name="Hainaut M."/>
            <person name="Harispe M.L."/>
            <person name="Henrissat B."/>
            <person name="Hilden K.S."/>
            <person name="Hope R."/>
            <person name="Hossain A."/>
            <person name="Karabika E."/>
            <person name="Karaffa L."/>
            <person name="Karanyi Z."/>
            <person name="Krasevec N."/>
            <person name="Kuo A."/>
            <person name="Kusch H."/>
            <person name="LaButti K."/>
            <person name="Lagendijk E.L."/>
            <person name="Lapidus A."/>
            <person name="Levasseur A."/>
            <person name="Lindquist E."/>
            <person name="Lipzen A."/>
            <person name="Logrieco A.F."/>
            <person name="MacCabe A."/>
            <person name="Maekelae M.R."/>
            <person name="Malavazi I."/>
            <person name="Melin P."/>
            <person name="Meyer V."/>
            <person name="Mielnichuk N."/>
            <person name="Miskei M."/>
            <person name="Molnar A.P."/>
            <person name="Mule G."/>
            <person name="Ngan C.Y."/>
            <person name="Orejas M."/>
            <person name="Orosz E."/>
            <person name="Ouedraogo J.P."/>
            <person name="Overkamp K.M."/>
            <person name="Park H.-S."/>
            <person name="Perrone G."/>
            <person name="Piumi F."/>
            <person name="Punt P.J."/>
            <person name="Ram A.F."/>
            <person name="Ramon A."/>
            <person name="Rauscher S."/>
            <person name="Record E."/>
            <person name="Riano-Pachon D.M."/>
            <person name="Robert V."/>
            <person name="Roehrig J."/>
            <person name="Ruller R."/>
            <person name="Salamov A."/>
            <person name="Salih N.S."/>
            <person name="Samson R.A."/>
            <person name="Sandor E."/>
            <person name="Sanguinetti M."/>
            <person name="Schuetze T."/>
            <person name="Sepcic K."/>
            <person name="Shelest E."/>
            <person name="Sherlock G."/>
            <person name="Sophianopoulou V."/>
            <person name="Squina F.M."/>
            <person name="Sun H."/>
            <person name="Susca A."/>
            <person name="Todd R.B."/>
            <person name="Tsang A."/>
            <person name="Unkles S.E."/>
            <person name="van de Wiele N."/>
            <person name="van Rossen-Uffink D."/>
            <person name="Oliveira J.V."/>
            <person name="Vesth T.C."/>
            <person name="Visser J."/>
            <person name="Yu J.-H."/>
            <person name="Zhou M."/>
            <person name="Andersen M.R."/>
            <person name="Archer D.B."/>
            <person name="Baker S.E."/>
            <person name="Benoit I."/>
            <person name="Brakhage A.A."/>
            <person name="Braus G.H."/>
            <person name="Fischer R."/>
            <person name="Frisvad J.C."/>
            <person name="Goldman G.H."/>
            <person name="Houbraken J."/>
            <person name="Oakley B."/>
            <person name="Pocsi I."/>
            <person name="Scazzocchio C."/>
            <person name="Seiboth B."/>
            <person name="vanKuyk P.A."/>
            <person name="Wortman J."/>
            <person name="Dyer P.S."/>
            <person name="Grigoriev I.V."/>
        </authorList>
    </citation>
    <scope>NUCLEOTIDE SEQUENCE [LARGE SCALE GENOMIC DNA]</scope>
    <source>
        <strain evidence="3">DTO 134E9</strain>
    </source>
</reference>
<gene>
    <name evidence="2" type="ORF">ASPWEDRAFT_371976</name>
</gene>